<keyword evidence="1" id="KW-1185">Reference proteome</keyword>
<dbReference type="WBParaSite" id="nRc.2.0.1.t37314-RA">
    <property type="protein sequence ID" value="nRc.2.0.1.t37314-RA"/>
    <property type="gene ID" value="nRc.2.0.1.g37314"/>
</dbReference>
<sequence length="115" mass="13280">MCALNPALTQEKSTSFNNSCNNRSSIFSPCSLEQSNYKETNYKEGVTLGYVRESAELPFVDYSYLALTQYDLFRVKVRYPCLERRKDYQETGTSKSLSIDEFGRKVAQFENKNNL</sequence>
<dbReference type="AlphaFoldDB" id="A0A915KHA1"/>
<protein>
    <submittedName>
        <fullName evidence="2">Uncharacterized protein</fullName>
    </submittedName>
</protein>
<accession>A0A915KHA1</accession>
<evidence type="ECO:0000313" key="2">
    <source>
        <dbReference type="WBParaSite" id="nRc.2.0.1.t37314-RA"/>
    </source>
</evidence>
<proteinExistence type="predicted"/>
<evidence type="ECO:0000313" key="1">
    <source>
        <dbReference type="Proteomes" id="UP000887565"/>
    </source>
</evidence>
<organism evidence="1 2">
    <name type="scientific">Romanomermis culicivorax</name>
    <name type="common">Nematode worm</name>
    <dbReference type="NCBI Taxonomy" id="13658"/>
    <lineage>
        <taxon>Eukaryota</taxon>
        <taxon>Metazoa</taxon>
        <taxon>Ecdysozoa</taxon>
        <taxon>Nematoda</taxon>
        <taxon>Enoplea</taxon>
        <taxon>Dorylaimia</taxon>
        <taxon>Mermithida</taxon>
        <taxon>Mermithoidea</taxon>
        <taxon>Mermithidae</taxon>
        <taxon>Romanomermis</taxon>
    </lineage>
</organism>
<reference evidence="2" key="1">
    <citation type="submission" date="2022-11" db="UniProtKB">
        <authorList>
            <consortium name="WormBaseParasite"/>
        </authorList>
    </citation>
    <scope>IDENTIFICATION</scope>
</reference>
<name>A0A915KHA1_ROMCU</name>
<dbReference type="Proteomes" id="UP000887565">
    <property type="component" value="Unplaced"/>
</dbReference>